<organism evidence="3">
    <name type="scientific">marine sediment metagenome</name>
    <dbReference type="NCBI Taxonomy" id="412755"/>
    <lineage>
        <taxon>unclassified sequences</taxon>
        <taxon>metagenomes</taxon>
        <taxon>ecological metagenomes</taxon>
    </lineage>
</organism>
<sequence>ASVSKGMLVYEFIDPNKNEENEQKAMQTGIQPVIISSREKDQTVQKKAFLGAVIQLGEQTDIIPFMQPGAAMEYSLSSSIKKLSIVDKPVVAFLQGHGEPSLGAFAQVRNSLSIMYNIEAVTLSDTTSNLDNYSTLVIVSPKDSFPASHIQQLDEFLARGNNLFIACNRVNGDLSNAMGSTISTGLENWLSKKGLTIENNFIVDADCESVLVRQQQGMFSFTVDFPYLPIISNFEDHPITKGLEAVVLQFASSITYAGDTSLTFIPIILHPVNTVYNN</sequence>
<proteinExistence type="predicted"/>
<dbReference type="InterPro" id="IPR019196">
    <property type="entry name" value="ABC_transp_unknown"/>
</dbReference>
<evidence type="ECO:0000259" key="2">
    <source>
        <dbReference type="Pfam" id="PF23357"/>
    </source>
</evidence>
<dbReference type="Pfam" id="PF09822">
    <property type="entry name" value="ABC_transp_aux"/>
    <property type="match status" value="1"/>
</dbReference>
<feature type="non-terminal residue" evidence="3">
    <location>
        <position position="1"/>
    </location>
</feature>
<dbReference type="InterPro" id="IPR029062">
    <property type="entry name" value="Class_I_gatase-like"/>
</dbReference>
<feature type="domain" description="DUF7088" evidence="2">
    <location>
        <begin position="3"/>
        <end position="55"/>
    </location>
</feature>
<evidence type="ECO:0000259" key="1">
    <source>
        <dbReference type="Pfam" id="PF09822"/>
    </source>
</evidence>
<comment type="caution">
    <text evidence="3">The sequence shown here is derived from an EMBL/GenBank/DDBJ whole genome shotgun (WGS) entry which is preliminary data.</text>
</comment>
<feature type="domain" description="ABC-type uncharacterised transport system" evidence="1">
    <location>
        <begin position="88"/>
        <end position="268"/>
    </location>
</feature>
<reference evidence="3" key="1">
    <citation type="journal article" date="2014" name="Front. Microbiol.">
        <title>High frequency of phylogenetically diverse reductive dehalogenase-homologous genes in deep subseafloor sedimentary metagenomes.</title>
        <authorList>
            <person name="Kawai M."/>
            <person name="Futagami T."/>
            <person name="Toyoda A."/>
            <person name="Takaki Y."/>
            <person name="Nishi S."/>
            <person name="Hori S."/>
            <person name="Arai W."/>
            <person name="Tsubouchi T."/>
            <person name="Morono Y."/>
            <person name="Uchiyama I."/>
            <person name="Ito T."/>
            <person name="Fujiyama A."/>
            <person name="Inagaki F."/>
            <person name="Takami H."/>
        </authorList>
    </citation>
    <scope>NUCLEOTIDE SEQUENCE</scope>
    <source>
        <strain evidence="3">Expedition CK06-06</strain>
    </source>
</reference>
<dbReference type="InterPro" id="IPR055396">
    <property type="entry name" value="DUF7088"/>
</dbReference>
<gene>
    <name evidence="3" type="ORF">S12H4_29328</name>
</gene>
<dbReference type="EMBL" id="BARW01016909">
    <property type="protein sequence ID" value="GAI96572.1"/>
    <property type="molecule type" value="Genomic_DNA"/>
</dbReference>
<protein>
    <submittedName>
        <fullName evidence="3">Uncharacterized protein</fullName>
    </submittedName>
</protein>
<evidence type="ECO:0000313" key="3">
    <source>
        <dbReference type="EMBL" id="GAI96572.1"/>
    </source>
</evidence>
<name>X1SU36_9ZZZZ</name>
<dbReference type="Pfam" id="PF23357">
    <property type="entry name" value="DUF7088"/>
    <property type="match status" value="1"/>
</dbReference>
<dbReference type="AlphaFoldDB" id="X1SU36"/>
<dbReference type="SUPFAM" id="SSF52317">
    <property type="entry name" value="Class I glutamine amidotransferase-like"/>
    <property type="match status" value="1"/>
</dbReference>
<accession>X1SU36</accession>